<comment type="caution">
    <text evidence="1">The sequence shown here is derived from an EMBL/GenBank/DDBJ whole genome shotgun (WGS) entry which is preliminary data.</text>
</comment>
<dbReference type="AlphaFoldDB" id="A0A538U394"/>
<gene>
    <name evidence="1" type="ORF">E6K80_08690</name>
</gene>
<name>A0A538U394_UNCEI</name>
<dbReference type="Proteomes" id="UP000319836">
    <property type="component" value="Unassembled WGS sequence"/>
</dbReference>
<accession>A0A538U394</accession>
<dbReference type="EMBL" id="VBPA01000211">
    <property type="protein sequence ID" value="TMQ70374.1"/>
    <property type="molecule type" value="Genomic_DNA"/>
</dbReference>
<sequence>MSTRAVWAETAFDRIDADLAFEPGVIGGTGFGTSPGLRRNGQIFVMVARGQLVLKLPAGRVAELLASGAGLPFDAGKGRPMREWVALDGAADVDPLALAREALAFNPRADR</sequence>
<reference evidence="1 2" key="1">
    <citation type="journal article" date="2019" name="Nat. Microbiol.">
        <title>Mediterranean grassland soil C-N compound turnover is dependent on rainfall and depth, and is mediated by genomically divergent microorganisms.</title>
        <authorList>
            <person name="Diamond S."/>
            <person name="Andeer P.F."/>
            <person name="Li Z."/>
            <person name="Crits-Christoph A."/>
            <person name="Burstein D."/>
            <person name="Anantharaman K."/>
            <person name="Lane K.R."/>
            <person name="Thomas B.C."/>
            <person name="Pan C."/>
            <person name="Northen T.R."/>
            <person name="Banfield J.F."/>
        </authorList>
    </citation>
    <scope>NUCLEOTIDE SEQUENCE [LARGE SCALE GENOMIC DNA]</scope>
    <source>
        <strain evidence="1">WS_10</strain>
    </source>
</reference>
<protein>
    <submittedName>
        <fullName evidence="1">TfoX/Sxy family protein</fullName>
    </submittedName>
</protein>
<evidence type="ECO:0000313" key="1">
    <source>
        <dbReference type="EMBL" id="TMQ70374.1"/>
    </source>
</evidence>
<organism evidence="1 2">
    <name type="scientific">Eiseniibacteriota bacterium</name>
    <dbReference type="NCBI Taxonomy" id="2212470"/>
    <lineage>
        <taxon>Bacteria</taxon>
        <taxon>Candidatus Eiseniibacteriota</taxon>
    </lineage>
</organism>
<proteinExistence type="predicted"/>
<evidence type="ECO:0000313" key="2">
    <source>
        <dbReference type="Proteomes" id="UP000319836"/>
    </source>
</evidence>